<dbReference type="AlphaFoldDB" id="A0AAV2HS64"/>
<evidence type="ECO:0000313" key="7">
    <source>
        <dbReference type="Proteomes" id="UP001497497"/>
    </source>
</evidence>
<keyword evidence="5" id="KW-0472">Membrane</keyword>
<feature type="transmembrane region" description="Helical" evidence="5">
    <location>
        <begin position="315"/>
        <end position="334"/>
    </location>
</feature>
<gene>
    <name evidence="6" type="ORF">GSLYS_00010697001</name>
</gene>
<protein>
    <recommendedName>
        <fullName evidence="8">G-protein coupled receptors family 1 profile domain-containing protein</fullName>
    </recommendedName>
</protein>
<comment type="caution">
    <text evidence="6">The sequence shown here is derived from an EMBL/GenBank/DDBJ whole genome shotgun (WGS) entry which is preliminary data.</text>
</comment>
<feature type="transmembrane region" description="Helical" evidence="5">
    <location>
        <begin position="354"/>
        <end position="374"/>
    </location>
</feature>
<feature type="transmembrane region" description="Helical" evidence="5">
    <location>
        <begin position="71"/>
        <end position="92"/>
    </location>
</feature>
<organism evidence="6 7">
    <name type="scientific">Lymnaea stagnalis</name>
    <name type="common">Great pond snail</name>
    <name type="synonym">Helix stagnalis</name>
    <dbReference type="NCBI Taxonomy" id="6523"/>
    <lineage>
        <taxon>Eukaryota</taxon>
        <taxon>Metazoa</taxon>
        <taxon>Spiralia</taxon>
        <taxon>Lophotrochozoa</taxon>
        <taxon>Mollusca</taxon>
        <taxon>Gastropoda</taxon>
        <taxon>Heterobranchia</taxon>
        <taxon>Euthyneura</taxon>
        <taxon>Panpulmonata</taxon>
        <taxon>Hygrophila</taxon>
        <taxon>Lymnaeoidea</taxon>
        <taxon>Lymnaeidae</taxon>
        <taxon>Lymnaea</taxon>
    </lineage>
</organism>
<keyword evidence="3" id="KW-0675">Receptor</keyword>
<feature type="transmembrane region" description="Helical" evidence="5">
    <location>
        <begin position="29"/>
        <end position="50"/>
    </location>
</feature>
<keyword evidence="2" id="KW-1003">Cell membrane</keyword>
<dbReference type="PANTHER" id="PTHR24241">
    <property type="entry name" value="NEUROPEPTIDE RECEPTOR-RELATED G-PROTEIN COUPLED RECEPTOR"/>
    <property type="match status" value="1"/>
</dbReference>
<feature type="transmembrane region" description="Helical" evidence="5">
    <location>
        <begin position="121"/>
        <end position="143"/>
    </location>
</feature>
<evidence type="ECO:0000256" key="5">
    <source>
        <dbReference type="SAM" id="Phobius"/>
    </source>
</evidence>
<comment type="subcellular location">
    <subcellularLocation>
        <location evidence="1">Cell membrane</location>
        <topology evidence="1">Multi-pass membrane protein</topology>
    </subcellularLocation>
</comment>
<proteinExistence type="predicted"/>
<dbReference type="GO" id="GO:0032870">
    <property type="term" value="P:cellular response to hormone stimulus"/>
    <property type="evidence" value="ECO:0007669"/>
    <property type="project" value="TreeGrafter"/>
</dbReference>
<dbReference type="Gene3D" id="1.20.1070.10">
    <property type="entry name" value="Rhodopsin 7-helix transmembrane proteins"/>
    <property type="match status" value="1"/>
</dbReference>
<keyword evidence="5" id="KW-0812">Transmembrane</keyword>
<keyword evidence="5" id="KW-1133">Transmembrane helix</keyword>
<dbReference type="Proteomes" id="UP001497497">
    <property type="component" value="Unassembled WGS sequence"/>
</dbReference>
<keyword evidence="7" id="KW-1185">Reference proteome</keyword>
<evidence type="ECO:0000256" key="4">
    <source>
        <dbReference type="SAM" id="MobiDB-lite"/>
    </source>
</evidence>
<dbReference type="SUPFAM" id="SSF81321">
    <property type="entry name" value="Family A G protein-coupled receptor-like"/>
    <property type="match status" value="1"/>
</dbReference>
<dbReference type="PANTHER" id="PTHR24241:SF76">
    <property type="entry name" value="NEUROPEPTIDE SIFAMIDE RECEPTOR"/>
    <property type="match status" value="1"/>
</dbReference>
<evidence type="ECO:0000256" key="1">
    <source>
        <dbReference type="ARBA" id="ARBA00004651"/>
    </source>
</evidence>
<evidence type="ECO:0000256" key="2">
    <source>
        <dbReference type="ARBA" id="ARBA00022475"/>
    </source>
</evidence>
<sequence>MVLCALSLQYHDFALPSHKSEVLSGVQLFITYNSLLQYWGTFATIGYYRHKTIKKPGLTLRSRRQLVSRTVTCNWIISSLLSMTVTLSYAPYSQYALTTLDPFRREFNASRNHNSATREHVAVTLVIFVAFAVGLAIILKAYYSICRTLNVVSAVGRNRVYPKQQSPHLQADSMDLTMSMATSYRPQYTISTASFLGGTLSKDHKDAFIVMYNKQDSSVSIDDVSSPEVKQTKPPVTTNARNVPPRSACGERRQVSATLSNASTSSIKSRAPEFTDISIGADLLRFQRQLSHSQQRRQSFRRESISLSSAIRNSLAMLIAYTSCSLPLIVFSVPDPAWTLTPVQRLHALLSCRLLFYLNAPVYPLWYLIFSATVKKCFTRLWESLVGRYRCRQ</sequence>
<name>A0AAV2HS64_LYMST</name>
<evidence type="ECO:0000256" key="3">
    <source>
        <dbReference type="ARBA" id="ARBA00023170"/>
    </source>
</evidence>
<reference evidence="6 7" key="1">
    <citation type="submission" date="2024-04" db="EMBL/GenBank/DDBJ databases">
        <authorList>
            <consortium name="Genoscope - CEA"/>
            <person name="William W."/>
        </authorList>
    </citation>
    <scope>NUCLEOTIDE SEQUENCE [LARGE SCALE GENOMIC DNA]</scope>
</reference>
<evidence type="ECO:0008006" key="8">
    <source>
        <dbReference type="Google" id="ProtNLM"/>
    </source>
</evidence>
<dbReference type="GO" id="GO:0004930">
    <property type="term" value="F:G protein-coupled receptor activity"/>
    <property type="evidence" value="ECO:0007669"/>
    <property type="project" value="TreeGrafter"/>
</dbReference>
<evidence type="ECO:0000313" key="6">
    <source>
        <dbReference type="EMBL" id="CAL1536784.1"/>
    </source>
</evidence>
<dbReference type="GO" id="GO:0005886">
    <property type="term" value="C:plasma membrane"/>
    <property type="evidence" value="ECO:0007669"/>
    <property type="project" value="UniProtKB-SubCell"/>
</dbReference>
<dbReference type="EMBL" id="CAXITT010000239">
    <property type="protein sequence ID" value="CAL1536784.1"/>
    <property type="molecule type" value="Genomic_DNA"/>
</dbReference>
<dbReference type="GO" id="GO:0042277">
    <property type="term" value="F:peptide binding"/>
    <property type="evidence" value="ECO:0007669"/>
    <property type="project" value="TreeGrafter"/>
</dbReference>
<feature type="region of interest" description="Disordered" evidence="4">
    <location>
        <begin position="222"/>
        <end position="250"/>
    </location>
</feature>
<accession>A0AAV2HS64</accession>